<dbReference type="Gene3D" id="3.30.160.60">
    <property type="entry name" value="Classic Zinc Finger"/>
    <property type="match status" value="1"/>
</dbReference>
<dbReference type="InterPro" id="IPR036236">
    <property type="entry name" value="Znf_C2H2_sf"/>
</dbReference>
<dbReference type="SUPFAM" id="SSF57667">
    <property type="entry name" value="beta-beta-alpha zinc fingers"/>
    <property type="match status" value="1"/>
</dbReference>
<dbReference type="EMBL" id="HBUF01206651">
    <property type="protein sequence ID" value="CAG6664055.1"/>
    <property type="molecule type" value="Transcribed_RNA"/>
</dbReference>
<feature type="compositionally biased region" description="Basic and acidic residues" evidence="2">
    <location>
        <begin position="426"/>
        <end position="447"/>
    </location>
</feature>
<reference evidence="4" key="1">
    <citation type="submission" date="2021-05" db="EMBL/GenBank/DDBJ databases">
        <authorList>
            <person name="Alioto T."/>
            <person name="Alioto T."/>
            <person name="Gomez Garrido J."/>
        </authorList>
    </citation>
    <scope>NUCLEOTIDE SEQUENCE</scope>
</reference>
<feature type="domain" description="C2H2-type" evidence="3">
    <location>
        <begin position="234"/>
        <end position="262"/>
    </location>
</feature>
<feature type="region of interest" description="Disordered" evidence="2">
    <location>
        <begin position="356"/>
        <end position="455"/>
    </location>
</feature>
<organism evidence="4">
    <name type="scientific">Cacopsylla melanoneura</name>
    <dbReference type="NCBI Taxonomy" id="428564"/>
    <lineage>
        <taxon>Eukaryota</taxon>
        <taxon>Metazoa</taxon>
        <taxon>Ecdysozoa</taxon>
        <taxon>Arthropoda</taxon>
        <taxon>Hexapoda</taxon>
        <taxon>Insecta</taxon>
        <taxon>Pterygota</taxon>
        <taxon>Neoptera</taxon>
        <taxon>Paraneoptera</taxon>
        <taxon>Hemiptera</taxon>
        <taxon>Sternorrhyncha</taxon>
        <taxon>Psylloidea</taxon>
        <taxon>Psyllidae</taxon>
        <taxon>Psyllinae</taxon>
        <taxon>Cacopsylla</taxon>
    </lineage>
</organism>
<feature type="compositionally biased region" description="Basic and acidic residues" evidence="2">
    <location>
        <begin position="381"/>
        <end position="403"/>
    </location>
</feature>
<feature type="compositionally biased region" description="Polar residues" evidence="2">
    <location>
        <begin position="195"/>
        <end position="204"/>
    </location>
</feature>
<proteinExistence type="predicted"/>
<feature type="domain" description="C2H2-type" evidence="3">
    <location>
        <begin position="263"/>
        <end position="291"/>
    </location>
</feature>
<protein>
    <recommendedName>
        <fullName evidence="3">C2H2-type domain-containing protein</fullName>
    </recommendedName>
</protein>
<keyword evidence="1" id="KW-0862">Zinc</keyword>
<dbReference type="AlphaFoldDB" id="A0A8D8WMY7"/>
<dbReference type="GO" id="GO:0008270">
    <property type="term" value="F:zinc ion binding"/>
    <property type="evidence" value="ECO:0007669"/>
    <property type="project" value="UniProtKB-KW"/>
</dbReference>
<dbReference type="SMART" id="SM00355">
    <property type="entry name" value="ZnF_C2H2"/>
    <property type="match status" value="2"/>
</dbReference>
<name>A0A8D8WMY7_9HEMI</name>
<evidence type="ECO:0000259" key="3">
    <source>
        <dbReference type="PROSITE" id="PS50157"/>
    </source>
</evidence>
<feature type="compositionally biased region" description="Basic residues" evidence="2">
    <location>
        <begin position="163"/>
        <end position="180"/>
    </location>
</feature>
<dbReference type="PROSITE" id="PS00028">
    <property type="entry name" value="ZINC_FINGER_C2H2_1"/>
    <property type="match status" value="2"/>
</dbReference>
<dbReference type="PROSITE" id="PS50157">
    <property type="entry name" value="ZINC_FINGER_C2H2_2"/>
    <property type="match status" value="2"/>
</dbReference>
<feature type="region of interest" description="Disordered" evidence="2">
    <location>
        <begin position="162"/>
        <end position="226"/>
    </location>
</feature>
<evidence type="ECO:0000256" key="2">
    <source>
        <dbReference type="SAM" id="MobiDB-lite"/>
    </source>
</evidence>
<feature type="compositionally biased region" description="Basic and acidic residues" evidence="2">
    <location>
        <begin position="359"/>
        <end position="371"/>
    </location>
</feature>
<evidence type="ECO:0000256" key="1">
    <source>
        <dbReference type="PROSITE-ProRule" id="PRU00042"/>
    </source>
</evidence>
<feature type="compositionally biased region" description="Basic and acidic residues" evidence="2">
    <location>
        <begin position="205"/>
        <end position="219"/>
    </location>
</feature>
<evidence type="ECO:0000313" key="4">
    <source>
        <dbReference type="EMBL" id="CAG6664055.1"/>
    </source>
</evidence>
<dbReference type="InterPro" id="IPR013087">
    <property type="entry name" value="Znf_C2H2_type"/>
</dbReference>
<keyword evidence="1" id="KW-0863">Zinc-finger</keyword>
<accession>A0A8D8WMY7</accession>
<keyword evidence="1" id="KW-0479">Metal-binding</keyword>
<sequence>MDNQISNSNDNQINRMDNQITTMDNQINSMDNQIKQLDPKWNCLICDQSSSGLGLSTAVLPKSGVTLQDSLIKVLKTSQMTVPNIQTHNVCDVCLNLFDDLELLESQCSSLRNTLLSGLRKTCHLYSILLEDTTASIGCQTDEDLASDFPLKIKIEEDIPVRPTRRGRRKTERKVKGKRRKSEEPISELSESDYDQSNQFLDSETESKPNIESDSEKLTYESTSRGKTYTRKKHPCKFCKRLFKRPGEVKNHILVSHLGKNPNQCAFCSKTFNSRNGLYVHLKRLHNVEYSDRMEIVNNNDTKELDKDLLAKQKEILEMGDQMSFDDADCKDGVKSKLGVVSVKCLNEDGTIEDEEFIKDEPGDGTRQGERGKKKKTRRSRTGESDGTHIKDEPGEGTRQGERGKKKKTRRSRTGESDGTNILRTSQEKERDKGNEERRRKRDDLEQVRVIFTQV</sequence>